<evidence type="ECO:0000313" key="4">
    <source>
        <dbReference type="Proteomes" id="UP000048179"/>
    </source>
</evidence>
<evidence type="ECO:0000256" key="1">
    <source>
        <dbReference type="ARBA" id="ARBA00010657"/>
    </source>
</evidence>
<evidence type="ECO:0000313" key="3">
    <source>
        <dbReference type="EMBL" id="CEY67415.1"/>
    </source>
</evidence>
<dbReference type="GO" id="GO:0006310">
    <property type="term" value="P:DNA recombination"/>
    <property type="evidence" value="ECO:0007669"/>
    <property type="project" value="InterPro"/>
</dbReference>
<comment type="similarity">
    <text evidence="1">Belongs to the plasmid mobilization pre family.</text>
</comment>
<evidence type="ECO:0000256" key="2">
    <source>
        <dbReference type="SAM" id="Coils"/>
    </source>
</evidence>
<dbReference type="Gene3D" id="3.30.930.30">
    <property type="match status" value="1"/>
</dbReference>
<dbReference type="EMBL" id="CFGT01000046">
    <property type="protein sequence ID" value="CEY67415.1"/>
    <property type="molecule type" value="Genomic_DNA"/>
</dbReference>
<organism evidence="3 4">
    <name type="scientific">Streptococcus pseudopneumoniae</name>
    <dbReference type="NCBI Taxonomy" id="257758"/>
    <lineage>
        <taxon>Bacteria</taxon>
        <taxon>Bacillati</taxon>
        <taxon>Bacillota</taxon>
        <taxon>Bacilli</taxon>
        <taxon>Lactobacillales</taxon>
        <taxon>Streptococcaceae</taxon>
        <taxon>Streptococcus</taxon>
    </lineage>
</organism>
<gene>
    <name evidence="3" type="ORF">ERS020247_02163</name>
</gene>
<dbReference type="GO" id="GO:0003677">
    <property type="term" value="F:DNA binding"/>
    <property type="evidence" value="ECO:0007669"/>
    <property type="project" value="InterPro"/>
</dbReference>
<dbReference type="InterPro" id="IPR001668">
    <property type="entry name" value="Mob_Pre"/>
</dbReference>
<feature type="coiled-coil region" evidence="2">
    <location>
        <begin position="227"/>
        <end position="335"/>
    </location>
</feature>
<dbReference type="Pfam" id="PF01076">
    <property type="entry name" value="Mob_Pre"/>
    <property type="match status" value="1"/>
</dbReference>
<protein>
    <submittedName>
        <fullName evidence="3">Plasmid recombination enzyme</fullName>
    </submittedName>
</protein>
<sequence length="491" mass="57761">MVQMSISFKTSTKMTSIKHNNRDLTEEEFKQPQHQHIDQDKIHENIYIKQEPIKEAYEKIFGSALEEYNSKQTRKDRRIEDYFQHVKKSKTLDLQREFIVGIGDKYDWDRIKNSAEAKRWVGEKLSEYVEEFQQRHPHLYIYNAAVHLDEKGHPHAHFNIIPIAEGYKKGLSIQPSFKKALQNEGNFEKGRHQLRVFKEQEVKILSEKMKSLGIERKLVGTNDIKDMREYKRLVRELEKEKEAISEEVHKHREQALDELLEVTDEIKTNRETLSRLKDSIQEKREESAQLSLEGEKTLSELSNLQDRVKGLESEKRGLESKIEAKSGELVRLDEKIEQQKSFLNDLSRAYALNPLPSEKERSYFFEVLEKAKKTITGKITFDFDFVSQLKNYIHSVNEKIQGLISQNILLRRQLEIKDTELGKVKFDLKLAEAKNKGFDDKFKTYKEKADILDKLSDVLSEKEIELLNDRIIALESSKTFSVDRDFQRPEL</sequence>
<dbReference type="RefSeq" id="WP_153299962.1">
    <property type="nucleotide sequence ID" value="NZ_CFGT01000046.1"/>
</dbReference>
<dbReference type="Proteomes" id="UP000048179">
    <property type="component" value="Unassembled WGS sequence"/>
</dbReference>
<dbReference type="AlphaFoldDB" id="A0A2P0A3H1"/>
<name>A0A2P0A3H1_9STRE</name>
<reference evidence="3 4" key="1">
    <citation type="submission" date="2015-03" db="EMBL/GenBank/DDBJ databases">
        <authorList>
            <consortium name="Pathogen Informatics"/>
        </authorList>
    </citation>
    <scope>NUCLEOTIDE SEQUENCE [LARGE SCALE GENOMIC DNA]</scope>
    <source>
        <strain evidence="3 4">SMRU737</strain>
    </source>
</reference>
<dbReference type="CDD" id="cd17242">
    <property type="entry name" value="MobM_relaxase"/>
    <property type="match status" value="1"/>
</dbReference>
<proteinExistence type="inferred from homology"/>
<keyword evidence="2" id="KW-0175">Coiled coil</keyword>
<accession>A0A2P0A3H1</accession>